<dbReference type="Proteomes" id="UP001607302">
    <property type="component" value="Unassembled WGS sequence"/>
</dbReference>
<organism evidence="1 2">
    <name type="scientific">Vespula squamosa</name>
    <name type="common">Southern yellow jacket</name>
    <name type="synonym">Wasp</name>
    <dbReference type="NCBI Taxonomy" id="30214"/>
    <lineage>
        <taxon>Eukaryota</taxon>
        <taxon>Metazoa</taxon>
        <taxon>Ecdysozoa</taxon>
        <taxon>Arthropoda</taxon>
        <taxon>Hexapoda</taxon>
        <taxon>Insecta</taxon>
        <taxon>Pterygota</taxon>
        <taxon>Neoptera</taxon>
        <taxon>Endopterygota</taxon>
        <taxon>Hymenoptera</taxon>
        <taxon>Apocrita</taxon>
        <taxon>Aculeata</taxon>
        <taxon>Vespoidea</taxon>
        <taxon>Vespidae</taxon>
        <taxon>Vespinae</taxon>
        <taxon>Vespula</taxon>
    </lineage>
</organism>
<gene>
    <name evidence="1" type="ORF">V1478_005424</name>
</gene>
<accession>A0ABD2BE28</accession>
<proteinExistence type="predicted"/>
<dbReference type="EMBL" id="JAUDFV010000110">
    <property type="protein sequence ID" value="KAL2731011.1"/>
    <property type="molecule type" value="Genomic_DNA"/>
</dbReference>
<sequence>MEYKLVMTSTFSDDSDIRRLFRRTIGERNISNKMPKEILRHRGRVNNLINGIKTRLKLNNKTNDQNEIEFETNILNQ</sequence>
<name>A0ABD2BE28_VESSQ</name>
<reference evidence="1 2" key="1">
    <citation type="journal article" date="2024" name="Ann. Entomol. Soc. Am.">
        <title>Genomic analyses of the southern and eastern yellowjacket wasps (Hymenoptera: Vespidae) reveal evolutionary signatures of social life.</title>
        <authorList>
            <person name="Catto M.A."/>
            <person name="Caine P.B."/>
            <person name="Orr S.E."/>
            <person name="Hunt B.G."/>
            <person name="Goodisman M.A.D."/>
        </authorList>
    </citation>
    <scope>NUCLEOTIDE SEQUENCE [LARGE SCALE GENOMIC DNA]</scope>
    <source>
        <strain evidence="1">233</strain>
        <tissue evidence="1">Head and thorax</tissue>
    </source>
</reference>
<keyword evidence="2" id="KW-1185">Reference proteome</keyword>
<protein>
    <submittedName>
        <fullName evidence="1">Uncharacterized protein</fullName>
    </submittedName>
</protein>
<evidence type="ECO:0000313" key="1">
    <source>
        <dbReference type="EMBL" id="KAL2731011.1"/>
    </source>
</evidence>
<dbReference type="AlphaFoldDB" id="A0ABD2BE28"/>
<comment type="caution">
    <text evidence="1">The sequence shown here is derived from an EMBL/GenBank/DDBJ whole genome shotgun (WGS) entry which is preliminary data.</text>
</comment>
<evidence type="ECO:0000313" key="2">
    <source>
        <dbReference type="Proteomes" id="UP001607302"/>
    </source>
</evidence>